<name>A0A0C2D8W6_9BILA</name>
<feature type="compositionally biased region" description="Basic and acidic residues" evidence="1">
    <location>
        <begin position="133"/>
        <end position="166"/>
    </location>
</feature>
<proteinExistence type="predicted"/>
<dbReference type="EMBL" id="KN727228">
    <property type="protein sequence ID" value="KIH66178.1"/>
    <property type="molecule type" value="Genomic_DNA"/>
</dbReference>
<sequence length="217" mass="25391">MRRLSNNPEGTSFIFRISGSVIEDPRENPDDYEYTNYDQTDYDGDDKKSPTECPVDPYNDRCPERCNILTDEQPQPDDTSGVTDDAIHEKLPEPPHLARHGAIGENKATNVDHTREKMENSYDTKNEEEEEREEKHQRRPQQERQREIEDLQQRVDERRRDYDRQQMQRQQGGRHENQEEKMLQHSIQESDEKQMHHPKPITCAAAGEEACNANAGC</sequence>
<protein>
    <submittedName>
        <fullName evidence="2">Uncharacterized protein</fullName>
    </submittedName>
</protein>
<feature type="region of interest" description="Disordered" evidence="1">
    <location>
        <begin position="18"/>
        <end position="197"/>
    </location>
</feature>
<reference evidence="2 3" key="1">
    <citation type="submission" date="2013-12" db="EMBL/GenBank/DDBJ databases">
        <title>Draft genome of the parsitic nematode Ancylostoma duodenale.</title>
        <authorList>
            <person name="Mitreva M."/>
        </authorList>
    </citation>
    <scope>NUCLEOTIDE SEQUENCE [LARGE SCALE GENOMIC DNA]</scope>
    <source>
        <strain evidence="2 3">Zhejiang</strain>
    </source>
</reference>
<organism evidence="2 3">
    <name type="scientific">Ancylostoma duodenale</name>
    <dbReference type="NCBI Taxonomy" id="51022"/>
    <lineage>
        <taxon>Eukaryota</taxon>
        <taxon>Metazoa</taxon>
        <taxon>Ecdysozoa</taxon>
        <taxon>Nematoda</taxon>
        <taxon>Chromadorea</taxon>
        <taxon>Rhabditida</taxon>
        <taxon>Rhabditina</taxon>
        <taxon>Rhabditomorpha</taxon>
        <taxon>Strongyloidea</taxon>
        <taxon>Ancylostomatidae</taxon>
        <taxon>Ancylostomatinae</taxon>
        <taxon>Ancylostoma</taxon>
    </lineage>
</organism>
<gene>
    <name evidence="2" type="ORF">ANCDUO_03495</name>
</gene>
<feature type="compositionally biased region" description="Basic and acidic residues" evidence="1">
    <location>
        <begin position="110"/>
        <end position="125"/>
    </location>
</feature>
<dbReference type="AlphaFoldDB" id="A0A0C2D8W6"/>
<evidence type="ECO:0000313" key="2">
    <source>
        <dbReference type="EMBL" id="KIH66178.1"/>
    </source>
</evidence>
<accession>A0A0C2D8W6</accession>
<feature type="compositionally biased region" description="Basic and acidic residues" evidence="1">
    <location>
        <begin position="173"/>
        <end position="195"/>
    </location>
</feature>
<keyword evidence="3" id="KW-1185">Reference proteome</keyword>
<feature type="compositionally biased region" description="Polar residues" evidence="1">
    <location>
        <begin position="70"/>
        <end position="82"/>
    </location>
</feature>
<dbReference type="Proteomes" id="UP000054047">
    <property type="component" value="Unassembled WGS sequence"/>
</dbReference>
<evidence type="ECO:0000256" key="1">
    <source>
        <dbReference type="SAM" id="MobiDB-lite"/>
    </source>
</evidence>
<feature type="non-terminal residue" evidence="2">
    <location>
        <position position="217"/>
    </location>
</feature>
<evidence type="ECO:0000313" key="3">
    <source>
        <dbReference type="Proteomes" id="UP000054047"/>
    </source>
</evidence>